<dbReference type="InterPro" id="IPR014710">
    <property type="entry name" value="RmlC-like_jellyroll"/>
</dbReference>
<dbReference type="GeneID" id="19174297"/>
<name>W9Y3M1_9EURO</name>
<keyword evidence="4" id="KW-1185">Reference proteome</keyword>
<dbReference type="PANTHER" id="PTHR36440">
    <property type="entry name" value="PUTATIVE (AFU_ORTHOLOGUE AFUA_8G07350)-RELATED"/>
    <property type="match status" value="1"/>
</dbReference>
<accession>W9Y3M1</accession>
<dbReference type="RefSeq" id="XP_007738497.1">
    <property type="nucleotide sequence ID" value="XM_007740307.1"/>
</dbReference>
<protein>
    <recommendedName>
        <fullName evidence="2">Cupin type-2 domain-containing protein</fullName>
    </recommendedName>
</protein>
<feature type="region of interest" description="Disordered" evidence="1">
    <location>
        <begin position="1"/>
        <end position="24"/>
    </location>
</feature>
<proteinExistence type="predicted"/>
<sequence length="207" mass="22637">MPKTTDNPPNPAKRDRTVPPGVLDPARRTIINKNTGEIVTWNKYGYETAGEAGMATATCLPGGGPPLHYHTSYSERFQPVDGELGVILGDSGPRHLMPGEGADVPIGVPHRFFNDSDKEVVFKAWVLPAHAGFEQSLYIMFGLNSDGLADPETGMPYSILHTAVVADLGDMRFPGFKGGVVNYFIRVLAAYARWSGIEEELLTKYWD</sequence>
<dbReference type="PANTHER" id="PTHR36440:SF1">
    <property type="entry name" value="PUTATIVE (AFU_ORTHOLOGUE AFUA_8G07350)-RELATED"/>
    <property type="match status" value="1"/>
</dbReference>
<evidence type="ECO:0000313" key="3">
    <source>
        <dbReference type="EMBL" id="EXJ77059.1"/>
    </source>
</evidence>
<evidence type="ECO:0000256" key="1">
    <source>
        <dbReference type="SAM" id="MobiDB-lite"/>
    </source>
</evidence>
<reference evidence="3 4" key="1">
    <citation type="submission" date="2013-03" db="EMBL/GenBank/DDBJ databases">
        <title>The Genome Sequence of Capronia epimyces CBS 606.96.</title>
        <authorList>
            <consortium name="The Broad Institute Genomics Platform"/>
            <person name="Cuomo C."/>
            <person name="de Hoog S."/>
            <person name="Gorbushina A."/>
            <person name="Walker B."/>
            <person name="Young S.K."/>
            <person name="Zeng Q."/>
            <person name="Gargeya S."/>
            <person name="Fitzgerald M."/>
            <person name="Haas B."/>
            <person name="Abouelleil A."/>
            <person name="Allen A.W."/>
            <person name="Alvarado L."/>
            <person name="Arachchi H.M."/>
            <person name="Berlin A.M."/>
            <person name="Chapman S.B."/>
            <person name="Gainer-Dewar J."/>
            <person name="Goldberg J."/>
            <person name="Griggs A."/>
            <person name="Gujja S."/>
            <person name="Hansen M."/>
            <person name="Howarth C."/>
            <person name="Imamovic A."/>
            <person name="Ireland A."/>
            <person name="Larimer J."/>
            <person name="McCowan C."/>
            <person name="Murphy C."/>
            <person name="Pearson M."/>
            <person name="Poon T.W."/>
            <person name="Priest M."/>
            <person name="Roberts A."/>
            <person name="Saif S."/>
            <person name="Shea T."/>
            <person name="Sisk P."/>
            <person name="Sykes S."/>
            <person name="Wortman J."/>
            <person name="Nusbaum C."/>
            <person name="Birren B."/>
        </authorList>
    </citation>
    <scope>NUCLEOTIDE SEQUENCE [LARGE SCALE GENOMIC DNA]</scope>
    <source>
        <strain evidence="3 4">CBS 606.96</strain>
    </source>
</reference>
<dbReference type="OrthoDB" id="3765895at2759"/>
<comment type="caution">
    <text evidence="3">The sequence shown here is derived from an EMBL/GenBank/DDBJ whole genome shotgun (WGS) entry which is preliminary data.</text>
</comment>
<dbReference type="SUPFAM" id="SSF51182">
    <property type="entry name" value="RmlC-like cupins"/>
    <property type="match status" value="1"/>
</dbReference>
<dbReference type="InterPro" id="IPR013096">
    <property type="entry name" value="Cupin_2"/>
</dbReference>
<gene>
    <name evidence="3" type="ORF">A1O3_10217</name>
</gene>
<dbReference type="Gene3D" id="2.60.120.10">
    <property type="entry name" value="Jelly Rolls"/>
    <property type="match status" value="1"/>
</dbReference>
<dbReference type="AlphaFoldDB" id="W9Y3M1"/>
<dbReference type="EMBL" id="AMGY01000011">
    <property type="protein sequence ID" value="EXJ77059.1"/>
    <property type="molecule type" value="Genomic_DNA"/>
</dbReference>
<feature type="domain" description="Cupin type-2" evidence="2">
    <location>
        <begin position="59"/>
        <end position="122"/>
    </location>
</feature>
<dbReference type="Pfam" id="PF07883">
    <property type="entry name" value="Cupin_2"/>
    <property type="match status" value="1"/>
</dbReference>
<dbReference type="Proteomes" id="UP000019478">
    <property type="component" value="Unassembled WGS sequence"/>
</dbReference>
<dbReference type="InterPro" id="IPR053146">
    <property type="entry name" value="QDO-like"/>
</dbReference>
<organism evidence="3 4">
    <name type="scientific">Capronia epimyces CBS 606.96</name>
    <dbReference type="NCBI Taxonomy" id="1182542"/>
    <lineage>
        <taxon>Eukaryota</taxon>
        <taxon>Fungi</taxon>
        <taxon>Dikarya</taxon>
        <taxon>Ascomycota</taxon>
        <taxon>Pezizomycotina</taxon>
        <taxon>Eurotiomycetes</taxon>
        <taxon>Chaetothyriomycetidae</taxon>
        <taxon>Chaetothyriales</taxon>
        <taxon>Herpotrichiellaceae</taxon>
        <taxon>Capronia</taxon>
    </lineage>
</organism>
<dbReference type="CDD" id="cd02208">
    <property type="entry name" value="cupin_RmlC-like"/>
    <property type="match status" value="1"/>
</dbReference>
<dbReference type="HOGENOM" id="CLU_108780_0_0_1"/>
<evidence type="ECO:0000313" key="4">
    <source>
        <dbReference type="Proteomes" id="UP000019478"/>
    </source>
</evidence>
<dbReference type="eggNOG" id="ENOG502TEDZ">
    <property type="taxonomic scope" value="Eukaryota"/>
</dbReference>
<dbReference type="InterPro" id="IPR011051">
    <property type="entry name" value="RmlC_Cupin_sf"/>
</dbReference>
<evidence type="ECO:0000259" key="2">
    <source>
        <dbReference type="Pfam" id="PF07883"/>
    </source>
</evidence>